<dbReference type="InterPro" id="IPR055397">
    <property type="entry name" value="TraK_C"/>
</dbReference>
<reference evidence="4" key="2">
    <citation type="submission" date="2022-11" db="EMBL/GenBank/DDBJ databases">
        <title>Role of the vibriolysin VemA secreted by the emergent pathogen Vibrio europaeus in the colonization of Manila clam mucus.</title>
        <authorList>
            <person name="Martinez C."/>
            <person name="Rodriguez S."/>
            <person name="Vences A."/>
            <person name="Barja J.L."/>
            <person name="Toranzo A.E."/>
            <person name="Dubert J."/>
        </authorList>
    </citation>
    <scope>NUCLEOTIDE SEQUENCE</scope>
    <source>
        <strain evidence="4">3454</strain>
    </source>
</reference>
<evidence type="ECO:0000313" key="6">
    <source>
        <dbReference type="Proteomes" id="UP001150001"/>
    </source>
</evidence>
<keyword evidence="6" id="KW-1185">Reference proteome</keyword>
<sequence length="245" mass="27048">MKRLILLLATLTFPGIAAAENVSMINYSFNDGDTIPISLSSLDVNRLRVKDDRIMDITCPSGFCSSSAEQRDKTGSIKLNINISAPFTAQLTTEKGRLFALFVTPKATPGFITQFTYSMAHLEQESVFEREFDYPTALVEFTKAMMNWKKYHSPVPGFSVHHVDPNTLPKKNSALPLTPQVVFSGKDYSGIIYQVTNNGDSAVDLTTAQFYSYSARSASLDDFHLKPGESTTLYLITGGGANDFR</sequence>
<dbReference type="Pfam" id="PF06586">
    <property type="entry name" value="TraK_N"/>
    <property type="match status" value="1"/>
</dbReference>
<dbReference type="InterPro" id="IPR010563">
    <property type="entry name" value="TraK_N"/>
</dbReference>
<keyword evidence="5" id="KW-0614">Plasmid</keyword>
<organism evidence="5">
    <name type="scientific">Vibrio europaeus</name>
    <dbReference type="NCBI Taxonomy" id="300876"/>
    <lineage>
        <taxon>Bacteria</taxon>
        <taxon>Pseudomonadati</taxon>
        <taxon>Pseudomonadota</taxon>
        <taxon>Gammaproteobacteria</taxon>
        <taxon>Vibrionales</taxon>
        <taxon>Vibrionaceae</taxon>
        <taxon>Vibrio</taxon>
        <taxon>Vibrio oreintalis group</taxon>
    </lineage>
</organism>
<feature type="chain" id="PRO_5008089390" evidence="1">
    <location>
        <begin position="20"/>
        <end position="245"/>
    </location>
</feature>
<evidence type="ECO:0000259" key="2">
    <source>
        <dbReference type="Pfam" id="PF06586"/>
    </source>
</evidence>
<dbReference type="EMBL" id="JAPFIT010000022">
    <property type="protein sequence ID" value="MDC5742325.1"/>
    <property type="molecule type" value="Genomic_DNA"/>
</dbReference>
<feature type="domain" description="TraK C-terminal" evidence="3">
    <location>
        <begin position="133"/>
        <end position="237"/>
    </location>
</feature>
<evidence type="ECO:0000313" key="4">
    <source>
        <dbReference type="EMBL" id="MDC5742325.1"/>
    </source>
</evidence>
<name>A0A178J4X4_9VIBR</name>
<evidence type="ECO:0000259" key="3">
    <source>
        <dbReference type="Pfam" id="PF23536"/>
    </source>
</evidence>
<dbReference type="InterPro" id="IPR014126">
    <property type="entry name" value="TraK_Ftype"/>
</dbReference>
<dbReference type="GeneID" id="78074017"/>
<comment type="caution">
    <text evidence="5">The sequence shown here is derived from an EMBL/GenBank/DDBJ whole genome shotgun (WGS) entry which is preliminary data.</text>
</comment>
<keyword evidence="1" id="KW-0732">Signal</keyword>
<feature type="domain" description="TraK N-terminal" evidence="2">
    <location>
        <begin position="29"/>
        <end position="117"/>
    </location>
</feature>
<dbReference type="Proteomes" id="UP000094761">
    <property type="component" value="Plasmid p57_like"/>
</dbReference>
<dbReference type="Proteomes" id="UP001150001">
    <property type="component" value="Unassembled WGS sequence"/>
</dbReference>
<dbReference type="AlphaFoldDB" id="A0A178J4X4"/>
<protein>
    <submittedName>
        <fullName evidence="5">Conjugal transfer protein TraK</fullName>
    </submittedName>
    <submittedName>
        <fullName evidence="4">Type-F conjugative transfer system secretin TraK</fullName>
    </submittedName>
</protein>
<feature type="signal peptide" evidence="1">
    <location>
        <begin position="1"/>
        <end position="19"/>
    </location>
</feature>
<dbReference type="Pfam" id="PF23536">
    <property type="entry name" value="TraK_C"/>
    <property type="match status" value="1"/>
</dbReference>
<dbReference type="EMBL" id="LUAX01000009">
    <property type="protein sequence ID" value="OAM96628.1"/>
    <property type="molecule type" value="Genomic_DNA"/>
</dbReference>
<accession>A0A178J4X4</accession>
<proteinExistence type="predicted"/>
<dbReference type="NCBIfam" id="TIGR02756">
    <property type="entry name" value="TraK_Ftype"/>
    <property type="match status" value="1"/>
</dbReference>
<reference evidence="5" key="1">
    <citation type="submission" date="2016-03" db="EMBL/GenBank/DDBJ databases">
        <title>Draft genome sequence of the Vibrio tubiashii subs. europaeus.</title>
        <authorList>
            <person name="Spinard E."/>
            <person name="Dubert J."/>
            <person name="Nelson D.R."/>
            <person name="Barja J.L."/>
        </authorList>
    </citation>
    <scope>NUCLEOTIDE SEQUENCE [LARGE SCALE GENOMIC DNA]</scope>
    <source>
        <strain evidence="5">PP2-638</strain>
        <plasmid evidence="5">p57_like</plasmid>
    </source>
</reference>
<dbReference type="OrthoDB" id="5873966at2"/>
<geneLocation type="plasmid" evidence="5">
    <name>p57_like</name>
</geneLocation>
<evidence type="ECO:0000256" key="1">
    <source>
        <dbReference type="SAM" id="SignalP"/>
    </source>
</evidence>
<gene>
    <name evidence="4" type="primary">traK</name>
    <name evidence="5" type="ORF">AZ468_24980</name>
    <name evidence="4" type="ORF">OPW20_19820</name>
</gene>
<evidence type="ECO:0000313" key="5">
    <source>
        <dbReference type="EMBL" id="OAM96628.1"/>
    </source>
</evidence>
<dbReference type="RefSeq" id="WP_069665506.1">
    <property type="nucleotide sequence ID" value="NZ_CM004621.1"/>
</dbReference>